<name>A0ABR8NG65_9ACTN</name>
<sequence length="147" mass="15964">MATPSPMAAQDRHENRSTGGAWSGWIVFASTMMFILGCFHAIAGFVGIFDEDYYQVGENGLVVSVDYTTWGWTHLILGILVACAGGALLRGAMWARIVAIVLAVASSIANLVFMPAYPLWSLIMITVNFLVIYAVTAHGDRRSLEGY</sequence>
<keyword evidence="1" id="KW-1133">Transmembrane helix</keyword>
<keyword evidence="1" id="KW-0812">Transmembrane</keyword>
<feature type="transmembrane region" description="Helical" evidence="1">
    <location>
        <begin position="21"/>
        <end position="49"/>
    </location>
</feature>
<feature type="transmembrane region" description="Helical" evidence="1">
    <location>
        <begin position="119"/>
        <end position="137"/>
    </location>
</feature>
<accession>A0ABR8NG65</accession>
<dbReference type="Proteomes" id="UP000618818">
    <property type="component" value="Unassembled WGS sequence"/>
</dbReference>
<organism evidence="3 4">
    <name type="scientific">Nocardioides cavernae</name>
    <dbReference type="NCBI Taxonomy" id="1921566"/>
    <lineage>
        <taxon>Bacteria</taxon>
        <taxon>Bacillati</taxon>
        <taxon>Actinomycetota</taxon>
        <taxon>Actinomycetes</taxon>
        <taxon>Propionibacteriales</taxon>
        <taxon>Nocardioidaceae</taxon>
        <taxon>Nocardioides</taxon>
    </lineage>
</organism>
<gene>
    <name evidence="3" type="ORF">IEZ26_21005</name>
</gene>
<dbReference type="Pfam" id="PF23636">
    <property type="entry name" value="DUF7144"/>
    <property type="match status" value="1"/>
</dbReference>
<evidence type="ECO:0000313" key="4">
    <source>
        <dbReference type="Proteomes" id="UP000618818"/>
    </source>
</evidence>
<feature type="domain" description="DUF7144" evidence="2">
    <location>
        <begin position="25"/>
        <end position="139"/>
    </location>
</feature>
<dbReference type="InterPro" id="IPR055568">
    <property type="entry name" value="DUF7144"/>
</dbReference>
<keyword evidence="1" id="KW-0472">Membrane</keyword>
<reference evidence="3 4" key="1">
    <citation type="submission" date="2020-09" db="EMBL/GenBank/DDBJ databases">
        <title>novel species in genus Nocardioides.</title>
        <authorList>
            <person name="Zhang G."/>
        </authorList>
    </citation>
    <scope>NUCLEOTIDE SEQUENCE [LARGE SCALE GENOMIC DNA]</scope>
    <source>
        <strain evidence="3 4">KCTC 39551</strain>
    </source>
</reference>
<evidence type="ECO:0000313" key="3">
    <source>
        <dbReference type="EMBL" id="MBD3927113.1"/>
    </source>
</evidence>
<keyword evidence="4" id="KW-1185">Reference proteome</keyword>
<dbReference type="RefSeq" id="WP_191196948.1">
    <property type="nucleotide sequence ID" value="NZ_JACXYZ010000004.1"/>
</dbReference>
<dbReference type="EMBL" id="JACXYZ010000004">
    <property type="protein sequence ID" value="MBD3927113.1"/>
    <property type="molecule type" value="Genomic_DNA"/>
</dbReference>
<feature type="transmembrane region" description="Helical" evidence="1">
    <location>
        <begin position="94"/>
        <end position="113"/>
    </location>
</feature>
<comment type="caution">
    <text evidence="3">The sequence shown here is derived from an EMBL/GenBank/DDBJ whole genome shotgun (WGS) entry which is preliminary data.</text>
</comment>
<evidence type="ECO:0000259" key="2">
    <source>
        <dbReference type="Pfam" id="PF23636"/>
    </source>
</evidence>
<evidence type="ECO:0000256" key="1">
    <source>
        <dbReference type="SAM" id="Phobius"/>
    </source>
</evidence>
<feature type="transmembrane region" description="Helical" evidence="1">
    <location>
        <begin position="69"/>
        <end position="89"/>
    </location>
</feature>
<proteinExistence type="predicted"/>
<protein>
    <recommendedName>
        <fullName evidence="2">DUF7144 domain-containing protein</fullName>
    </recommendedName>
</protein>